<feature type="transmembrane region" description="Helical" evidence="10">
    <location>
        <begin position="14"/>
        <end position="36"/>
    </location>
</feature>
<keyword evidence="2" id="KW-1003">Cell membrane</keyword>
<evidence type="ECO:0000256" key="9">
    <source>
        <dbReference type="ARBA" id="ARBA00061532"/>
    </source>
</evidence>
<dbReference type="AlphaFoldDB" id="I2GTA2"/>
<evidence type="ECO:0000256" key="5">
    <source>
        <dbReference type="ARBA" id="ARBA00022984"/>
    </source>
</evidence>
<feature type="transmembrane region" description="Helical" evidence="10">
    <location>
        <begin position="433"/>
        <end position="456"/>
    </location>
</feature>
<evidence type="ECO:0000313" key="12">
    <source>
        <dbReference type="Proteomes" id="UP000009309"/>
    </source>
</evidence>
<feature type="transmembrane region" description="Helical" evidence="10">
    <location>
        <begin position="163"/>
        <end position="182"/>
    </location>
</feature>
<dbReference type="Pfam" id="PF03023">
    <property type="entry name" value="MurJ"/>
    <property type="match status" value="1"/>
</dbReference>
<evidence type="ECO:0000256" key="8">
    <source>
        <dbReference type="ARBA" id="ARBA00060041"/>
    </source>
</evidence>
<keyword evidence="4" id="KW-0133">Cell shape</keyword>
<evidence type="ECO:0000256" key="3">
    <source>
        <dbReference type="ARBA" id="ARBA00022692"/>
    </source>
</evidence>
<keyword evidence="7 10" id="KW-0472">Membrane</keyword>
<feature type="transmembrane region" description="Helical" evidence="10">
    <location>
        <begin position="102"/>
        <end position="121"/>
    </location>
</feature>
<protein>
    <recommendedName>
        <fullName evidence="13">Polysaccharide biosynthesis protein</fullName>
    </recommendedName>
</protein>
<proteinExistence type="inferred from homology"/>
<dbReference type="InterPro" id="IPR004268">
    <property type="entry name" value="MurJ"/>
</dbReference>
<name>I2GTA2_9BACT</name>
<evidence type="ECO:0000256" key="4">
    <source>
        <dbReference type="ARBA" id="ARBA00022960"/>
    </source>
</evidence>
<comment type="subcellular location">
    <subcellularLocation>
        <location evidence="1">Cell membrane</location>
        <topology evidence="1">Multi-pass membrane protein</topology>
    </subcellularLocation>
</comment>
<dbReference type="STRING" id="1185876.BN8_06535"/>
<evidence type="ECO:0008006" key="13">
    <source>
        <dbReference type="Google" id="ProtNLM"/>
    </source>
</evidence>
<feature type="transmembrane region" description="Helical" evidence="10">
    <location>
        <begin position="133"/>
        <end position="151"/>
    </location>
</feature>
<evidence type="ECO:0000256" key="7">
    <source>
        <dbReference type="ARBA" id="ARBA00023136"/>
    </source>
</evidence>
<feature type="transmembrane region" description="Helical" evidence="10">
    <location>
        <begin position="405"/>
        <end position="426"/>
    </location>
</feature>
<reference evidence="11 12" key="1">
    <citation type="journal article" date="2012" name="J. Bacteriol.">
        <title>Genome Sequence of the Filamentous Bacterium Fibrisoma limi BUZ 3T.</title>
        <authorList>
            <person name="Filippini M."/>
            <person name="Qi W."/>
            <person name="Jaenicke S."/>
            <person name="Goesmann A."/>
            <person name="Smits T.H."/>
            <person name="Bagheri H.C."/>
        </authorList>
    </citation>
    <scope>NUCLEOTIDE SEQUENCE [LARGE SCALE GENOMIC DNA]</scope>
    <source>
        <strain evidence="12">BUZ 3T</strain>
    </source>
</reference>
<dbReference type="GO" id="GO:0005886">
    <property type="term" value="C:plasma membrane"/>
    <property type="evidence" value="ECO:0007669"/>
    <property type="project" value="UniProtKB-SubCell"/>
</dbReference>
<evidence type="ECO:0000256" key="6">
    <source>
        <dbReference type="ARBA" id="ARBA00022989"/>
    </source>
</evidence>
<comment type="function">
    <text evidence="8">Involved in peptidoglycan biosynthesis. Transports lipid-linked peptidoglycan precursors from the inner to the outer leaflet of the cytoplasmic membrane.</text>
</comment>
<dbReference type="Proteomes" id="UP000009309">
    <property type="component" value="Unassembled WGS sequence"/>
</dbReference>
<dbReference type="GO" id="GO:0008360">
    <property type="term" value="P:regulation of cell shape"/>
    <property type="evidence" value="ECO:0007669"/>
    <property type="project" value="UniProtKB-KW"/>
</dbReference>
<evidence type="ECO:0000256" key="1">
    <source>
        <dbReference type="ARBA" id="ARBA00004651"/>
    </source>
</evidence>
<feature type="transmembrane region" description="Helical" evidence="10">
    <location>
        <begin position="319"/>
        <end position="335"/>
    </location>
</feature>
<feature type="transmembrane region" description="Helical" evidence="10">
    <location>
        <begin position="356"/>
        <end position="385"/>
    </location>
</feature>
<evidence type="ECO:0000256" key="2">
    <source>
        <dbReference type="ARBA" id="ARBA00022475"/>
    </source>
</evidence>
<keyword evidence="3 10" id="KW-0812">Transmembrane</keyword>
<gene>
    <name evidence="11" type="primary">wzx</name>
    <name evidence="11" type="ORF">BN8_06535</name>
</gene>
<keyword evidence="6 10" id="KW-1133">Transmembrane helix</keyword>
<dbReference type="PANTHER" id="PTHR30250">
    <property type="entry name" value="PST FAMILY PREDICTED COLANIC ACID TRANSPORTER"/>
    <property type="match status" value="1"/>
</dbReference>
<feature type="transmembrane region" description="Helical" evidence="10">
    <location>
        <begin position="284"/>
        <end position="307"/>
    </location>
</feature>
<feature type="transmembrane region" description="Helical" evidence="10">
    <location>
        <begin position="57"/>
        <end position="82"/>
    </location>
</feature>
<comment type="similarity">
    <text evidence="9">Belongs to the MurJ/MviN family.</text>
</comment>
<keyword evidence="12" id="KW-1185">Reference proteome</keyword>
<comment type="caution">
    <text evidence="11">The sequence shown here is derived from an EMBL/GenBank/DDBJ whole genome shotgun (WGS) entry which is preliminary data.</text>
</comment>
<dbReference type="OrthoDB" id="512217at2"/>
<evidence type="ECO:0000313" key="11">
    <source>
        <dbReference type="EMBL" id="CCH57131.1"/>
    </source>
</evidence>
<sequence length="482" mass="54209">MAPLYLHYIEGTTYAYWLASGNILIWITIIEPGVGITLEQKVAYSAGQANKTELSKLITSGLILCSLILVASFAVSFLIQHYIPAILDLGRWQYTSVLQEAFLWASVGSCLSLCTYSLVGVNQGLQHTAYTGLVYLISQLVGIFITIYGLLQGWGLLSIGYSRAVTGILYFIGNGIILLYALRKDAIKLLYDKQYFKSFYKIFSYTFANKMGVTIANNIDLIVVSRFLEPTIITQLELSRRPQNIFSGFVNRTTYALLPSMSHSFGKGDIDAVKRIYIQFLKGFLFISLIISFGFIIFNEALLQFWVGPENYIGDVENILIVLSIVISSYTYSNSNFSFSAGNIKGNSKVGIYRSILYLALIFPLTMYFGVVGLIAALIISYITTELWYYQLDLANVINLKQSEVWQVVKPNLIPLLIMTCLAFYLHSLTYRSLLHVFLVAFLFVLMATACFYFTVPEIRIQVGILVQKIKQKAIPSHSINR</sequence>
<keyword evidence="5" id="KW-0573">Peptidoglycan synthesis</keyword>
<dbReference type="InterPro" id="IPR050833">
    <property type="entry name" value="Poly_Biosynth_Transport"/>
</dbReference>
<dbReference type="eggNOG" id="COG2244">
    <property type="taxonomic scope" value="Bacteria"/>
</dbReference>
<accession>I2GTA2</accession>
<dbReference type="PANTHER" id="PTHR30250:SF26">
    <property type="entry name" value="PSMA PROTEIN"/>
    <property type="match status" value="1"/>
</dbReference>
<organism evidence="11 12">
    <name type="scientific">Fibrisoma limi BUZ 3</name>
    <dbReference type="NCBI Taxonomy" id="1185876"/>
    <lineage>
        <taxon>Bacteria</taxon>
        <taxon>Pseudomonadati</taxon>
        <taxon>Bacteroidota</taxon>
        <taxon>Cytophagia</taxon>
        <taxon>Cytophagales</taxon>
        <taxon>Spirosomataceae</taxon>
        <taxon>Fibrisoma</taxon>
    </lineage>
</organism>
<dbReference type="GO" id="GO:0009252">
    <property type="term" value="P:peptidoglycan biosynthetic process"/>
    <property type="evidence" value="ECO:0007669"/>
    <property type="project" value="UniProtKB-KW"/>
</dbReference>
<dbReference type="EMBL" id="CAIT01000010">
    <property type="protein sequence ID" value="CCH57131.1"/>
    <property type="molecule type" value="Genomic_DNA"/>
</dbReference>
<evidence type="ECO:0000256" key="10">
    <source>
        <dbReference type="SAM" id="Phobius"/>
    </source>
</evidence>